<feature type="chain" id="PRO_5040346597" description="Saposin B-type domain-containing protein" evidence="2">
    <location>
        <begin position="19"/>
        <end position="111"/>
    </location>
</feature>
<protein>
    <recommendedName>
        <fullName evidence="3">Saposin B-type domain-containing protein</fullName>
    </recommendedName>
</protein>
<proteinExistence type="predicted"/>
<feature type="domain" description="Saposin B-type" evidence="3">
    <location>
        <begin position="34"/>
        <end position="111"/>
    </location>
</feature>
<dbReference type="Gene3D" id="1.10.225.10">
    <property type="entry name" value="Saposin-like"/>
    <property type="match status" value="1"/>
</dbReference>
<dbReference type="InterPro" id="IPR011001">
    <property type="entry name" value="Saposin-like"/>
</dbReference>
<dbReference type="EMBL" id="OU898281">
    <property type="protein sequence ID" value="CAG9836476.1"/>
    <property type="molecule type" value="Genomic_DNA"/>
</dbReference>
<dbReference type="Proteomes" id="UP001153709">
    <property type="component" value="Chromosome 6"/>
</dbReference>
<evidence type="ECO:0000256" key="2">
    <source>
        <dbReference type="SAM" id="SignalP"/>
    </source>
</evidence>
<dbReference type="SUPFAM" id="SSF47862">
    <property type="entry name" value="Saposin"/>
    <property type="match status" value="1"/>
</dbReference>
<dbReference type="InterPro" id="IPR008139">
    <property type="entry name" value="SaposinB_dom"/>
</dbReference>
<evidence type="ECO:0000313" key="5">
    <source>
        <dbReference type="Proteomes" id="UP001153709"/>
    </source>
</evidence>
<name>A0A9N9T0U5_DIABA</name>
<sequence>MKSFVFVALFALIGLVQPVYVPGKDKSLEVSVEFPLECQACEEFAKLVGELIEKELPKETVEKEAEKLCDILPSSLKKFCHDHLLTVVDTIYDEIINNVSPKGVCELLDFC</sequence>
<evidence type="ECO:0000259" key="3">
    <source>
        <dbReference type="PROSITE" id="PS50015"/>
    </source>
</evidence>
<dbReference type="SMART" id="SM00741">
    <property type="entry name" value="SapB"/>
    <property type="match status" value="1"/>
</dbReference>
<dbReference type="PROSITE" id="PS50015">
    <property type="entry name" value="SAP_B"/>
    <property type="match status" value="1"/>
</dbReference>
<accession>A0A9N9T0U5</accession>
<keyword evidence="5" id="KW-1185">Reference proteome</keyword>
<evidence type="ECO:0000256" key="1">
    <source>
        <dbReference type="ARBA" id="ARBA00023157"/>
    </source>
</evidence>
<dbReference type="InterPro" id="IPR051428">
    <property type="entry name" value="Sphingo_Act-Surfact_Prot"/>
</dbReference>
<gene>
    <name evidence="4" type="ORF">DIABBA_LOCUS9562</name>
</gene>
<organism evidence="4 5">
    <name type="scientific">Diabrotica balteata</name>
    <name type="common">Banded cucumber beetle</name>
    <dbReference type="NCBI Taxonomy" id="107213"/>
    <lineage>
        <taxon>Eukaryota</taxon>
        <taxon>Metazoa</taxon>
        <taxon>Ecdysozoa</taxon>
        <taxon>Arthropoda</taxon>
        <taxon>Hexapoda</taxon>
        <taxon>Insecta</taxon>
        <taxon>Pterygota</taxon>
        <taxon>Neoptera</taxon>
        <taxon>Endopterygota</taxon>
        <taxon>Coleoptera</taxon>
        <taxon>Polyphaga</taxon>
        <taxon>Cucujiformia</taxon>
        <taxon>Chrysomeloidea</taxon>
        <taxon>Chrysomelidae</taxon>
        <taxon>Galerucinae</taxon>
        <taxon>Diabroticina</taxon>
        <taxon>Diabroticites</taxon>
        <taxon>Diabrotica</taxon>
    </lineage>
</organism>
<keyword evidence="1" id="KW-1015">Disulfide bond</keyword>
<evidence type="ECO:0000313" key="4">
    <source>
        <dbReference type="EMBL" id="CAG9836476.1"/>
    </source>
</evidence>
<dbReference type="OrthoDB" id="6725269at2759"/>
<keyword evidence="2" id="KW-0732">Signal</keyword>
<feature type="signal peptide" evidence="2">
    <location>
        <begin position="1"/>
        <end position="18"/>
    </location>
</feature>
<dbReference type="PANTHER" id="PTHR11480">
    <property type="entry name" value="SAPOSIN-RELATED"/>
    <property type="match status" value="1"/>
</dbReference>
<reference evidence="4" key="1">
    <citation type="submission" date="2022-01" db="EMBL/GenBank/DDBJ databases">
        <authorList>
            <person name="King R."/>
        </authorList>
    </citation>
    <scope>NUCLEOTIDE SEQUENCE</scope>
</reference>
<dbReference type="AlphaFoldDB" id="A0A9N9T0U5"/>